<evidence type="ECO:0000256" key="3">
    <source>
        <dbReference type="SAM" id="SignalP"/>
    </source>
</evidence>
<sequence length="71" mass="7978">VLIVAVLFLTACQLTAAETSSRSKQKYRVLRSTDKNSKWTRECTPPGGACNIHPHCCEEFCDMANNRCLEM</sequence>
<keyword evidence="3" id="KW-0732">Signal</keyword>
<organism evidence="4">
    <name type="scientific">Conus judaeus</name>
    <name type="common">Cone snail</name>
    <dbReference type="NCBI Taxonomy" id="257330"/>
    <lineage>
        <taxon>Eukaryota</taxon>
        <taxon>Metazoa</taxon>
        <taxon>Spiralia</taxon>
        <taxon>Lophotrochozoa</taxon>
        <taxon>Mollusca</taxon>
        <taxon>Gastropoda</taxon>
        <taxon>Caenogastropoda</taxon>
        <taxon>Neogastropoda</taxon>
        <taxon>Conoidea</taxon>
        <taxon>Conidae</taxon>
        <taxon>Conus</taxon>
        <taxon>Virroconus</taxon>
    </lineage>
</organism>
<accession>A9P3X4</accession>
<dbReference type="EMBL" id="EF108285">
    <property type="protein sequence ID" value="ABO31232.1"/>
    <property type="molecule type" value="mRNA"/>
</dbReference>
<name>A9P3X4_CONJU</name>
<dbReference type="GO" id="GO:0008200">
    <property type="term" value="F:ion channel inhibitor activity"/>
    <property type="evidence" value="ECO:0007669"/>
    <property type="project" value="InterPro"/>
</dbReference>
<dbReference type="Pfam" id="PF02950">
    <property type="entry name" value="Conotoxin"/>
    <property type="match status" value="1"/>
</dbReference>
<feature type="non-terminal residue" evidence="4">
    <location>
        <position position="1"/>
    </location>
</feature>
<proteinExistence type="evidence at transcript level"/>
<comment type="subcellular location">
    <subcellularLocation>
        <location evidence="1">Secreted</location>
    </subcellularLocation>
</comment>
<evidence type="ECO:0000256" key="2">
    <source>
        <dbReference type="ARBA" id="ARBA00022525"/>
    </source>
</evidence>
<dbReference type="GO" id="GO:0005576">
    <property type="term" value="C:extracellular region"/>
    <property type="evidence" value="ECO:0007669"/>
    <property type="project" value="UniProtKB-SubCell"/>
</dbReference>
<evidence type="ECO:0000256" key="1">
    <source>
        <dbReference type="ARBA" id="ARBA00004613"/>
    </source>
</evidence>
<keyword evidence="2" id="KW-0964">Secreted</keyword>
<dbReference type="InterPro" id="IPR004214">
    <property type="entry name" value="Conotoxin"/>
</dbReference>
<evidence type="ECO:0000313" key="4">
    <source>
        <dbReference type="EMBL" id="ABO31232.1"/>
    </source>
</evidence>
<feature type="chain" id="PRO_5002741907" evidence="3">
    <location>
        <begin position="18"/>
        <end position="71"/>
    </location>
</feature>
<reference evidence="4" key="1">
    <citation type="journal article" date="2008" name="Mol. Ecol.">
        <title>Variation and evolution of toxin gene expression patterns of six closely related venomous marine snails.</title>
        <authorList>
            <person name="Duda T.F.Jr."/>
            <person name="Remigio E.A."/>
        </authorList>
    </citation>
    <scope>NUCLEOTIDE SEQUENCE</scope>
    <source>
        <strain evidence="4">J1</strain>
    </source>
</reference>
<feature type="signal peptide" evidence="3">
    <location>
        <begin position="1"/>
        <end position="17"/>
    </location>
</feature>
<protein>
    <submittedName>
        <fullName evidence="4">Four-loop conotoxin</fullName>
    </submittedName>
</protein>
<dbReference type="ConoServer" id="2779">
    <property type="toxin name" value="J6.2 precursor"/>
</dbReference>
<dbReference type="AlphaFoldDB" id="A9P3X4"/>